<dbReference type="EMBL" id="JAHHHN010000048">
    <property type="protein sequence ID" value="MBW4565797.1"/>
    <property type="molecule type" value="Genomic_DNA"/>
</dbReference>
<dbReference type="Proteomes" id="UP000715781">
    <property type="component" value="Unassembled WGS sequence"/>
</dbReference>
<dbReference type="SUPFAM" id="SSF58104">
    <property type="entry name" value="Methyl-accepting chemotaxis protein (MCP) signaling domain"/>
    <property type="match status" value="1"/>
</dbReference>
<organism evidence="2 3">
    <name type="scientific">Mojavia pulchra JT2-VF2</name>
    <dbReference type="NCBI Taxonomy" id="287848"/>
    <lineage>
        <taxon>Bacteria</taxon>
        <taxon>Bacillati</taxon>
        <taxon>Cyanobacteriota</taxon>
        <taxon>Cyanophyceae</taxon>
        <taxon>Nostocales</taxon>
        <taxon>Nostocaceae</taxon>
    </lineage>
</organism>
<sequence length="427" mass="46788">MVDIGIPGLTLPSWSLPKASDFRKKIVDQVKAIFSPAVKAALDVDVDIGIKAEIVALINQIFDKLKTLLGDVAFVANELLSKVETLGISLIDKISLELSGLVEEVQRAVNNILIGVRDNLINPFFEKVDELRRRLVEDVRSLIDQIFSGFKDLADRILKEGDRILTGTIGEFKAEVEKVVKLIPNPLDPCRIKFDLQFTLGKDLTIGDLYNLFECTMLRRLELDDSVREIKTIYGDLQHRAWHLSCIARGSVPGVSGSSGLQSIAIKDWIKYGQLFQLWNQFEDDMTPLTALETRIKQLEDEIASFRAKSAQLDDVGAAVQRSQQTAEAAQNAASNAQNTANDAVNRANNAQNTANDAVNRANNAQNTANGAVDLANQINGRTQKIRFDGNSTIIDAGGKFLAIQSDGNVVVYRDGGGAVWDTGTHG</sequence>
<reference evidence="2" key="1">
    <citation type="submission" date="2021-05" db="EMBL/GenBank/DDBJ databases">
        <authorList>
            <person name="Pietrasiak N."/>
            <person name="Ward R."/>
            <person name="Stajich J.E."/>
            <person name="Kurbessoian T."/>
        </authorList>
    </citation>
    <scope>NUCLEOTIDE SEQUENCE</scope>
    <source>
        <strain evidence="2">JT2-VF2</strain>
    </source>
</reference>
<evidence type="ECO:0000256" key="1">
    <source>
        <dbReference type="SAM" id="Coils"/>
    </source>
</evidence>
<evidence type="ECO:0008006" key="4">
    <source>
        <dbReference type="Google" id="ProtNLM"/>
    </source>
</evidence>
<comment type="caution">
    <text evidence="2">The sequence shown here is derived from an EMBL/GenBank/DDBJ whole genome shotgun (WGS) entry which is preliminary data.</text>
</comment>
<accession>A0A951Q6Z6</accession>
<evidence type="ECO:0000313" key="2">
    <source>
        <dbReference type="EMBL" id="MBW4565797.1"/>
    </source>
</evidence>
<feature type="coiled-coil region" evidence="1">
    <location>
        <begin position="289"/>
        <end position="368"/>
    </location>
</feature>
<dbReference type="InterPro" id="IPR036426">
    <property type="entry name" value="Bulb-type_lectin_dom_sf"/>
</dbReference>
<proteinExistence type="predicted"/>
<reference evidence="2" key="2">
    <citation type="journal article" date="2022" name="Microbiol. Resour. Announc.">
        <title>Metagenome Sequencing to Explore Phylogenomics of Terrestrial Cyanobacteria.</title>
        <authorList>
            <person name="Ward R.D."/>
            <person name="Stajich J.E."/>
            <person name="Johansen J.R."/>
            <person name="Huntemann M."/>
            <person name="Clum A."/>
            <person name="Foster B."/>
            <person name="Foster B."/>
            <person name="Roux S."/>
            <person name="Palaniappan K."/>
            <person name="Varghese N."/>
            <person name="Mukherjee S."/>
            <person name="Reddy T.B.K."/>
            <person name="Daum C."/>
            <person name="Copeland A."/>
            <person name="Chen I.A."/>
            <person name="Ivanova N.N."/>
            <person name="Kyrpides N.C."/>
            <person name="Shapiro N."/>
            <person name="Eloe-Fadrosh E.A."/>
            <person name="Pietrasiak N."/>
        </authorList>
    </citation>
    <scope>NUCLEOTIDE SEQUENCE</scope>
    <source>
        <strain evidence="2">JT2-VF2</strain>
    </source>
</reference>
<evidence type="ECO:0000313" key="3">
    <source>
        <dbReference type="Proteomes" id="UP000715781"/>
    </source>
</evidence>
<dbReference type="Gene3D" id="2.90.10.10">
    <property type="entry name" value="Bulb-type lectin domain"/>
    <property type="match status" value="1"/>
</dbReference>
<dbReference type="AlphaFoldDB" id="A0A951Q6Z6"/>
<dbReference type="SUPFAM" id="SSF51110">
    <property type="entry name" value="alpha-D-mannose-specific plant lectins"/>
    <property type="match status" value="1"/>
</dbReference>
<protein>
    <recommendedName>
        <fullName evidence="4">Bulb-type lectin domain-containing protein</fullName>
    </recommendedName>
</protein>
<gene>
    <name evidence="2" type="ORF">KME32_32875</name>
</gene>
<name>A0A951Q6Z6_9NOST</name>
<keyword evidence="1" id="KW-0175">Coiled coil</keyword>